<dbReference type="GO" id="GO:0031932">
    <property type="term" value="C:TORC2 complex"/>
    <property type="evidence" value="ECO:0007669"/>
    <property type="project" value="TreeGrafter"/>
</dbReference>
<feature type="compositionally biased region" description="Low complexity" evidence="1">
    <location>
        <begin position="623"/>
        <end position="637"/>
    </location>
</feature>
<protein>
    <recommendedName>
        <fullName evidence="4">HbrB-like protein</fullName>
    </recommendedName>
</protein>
<evidence type="ECO:0000256" key="1">
    <source>
        <dbReference type="SAM" id="MobiDB-lite"/>
    </source>
</evidence>
<feature type="compositionally biased region" description="Polar residues" evidence="1">
    <location>
        <begin position="642"/>
        <end position="652"/>
    </location>
</feature>
<dbReference type="PANTHER" id="PTHR32428:SF2">
    <property type="entry name" value="TARGET OF RAPAMYCIN COMPLEX 2 SUBUNIT BIT61-RELATED"/>
    <property type="match status" value="1"/>
</dbReference>
<dbReference type="GO" id="GO:0038203">
    <property type="term" value="P:TORC2 signaling"/>
    <property type="evidence" value="ECO:0007669"/>
    <property type="project" value="TreeGrafter"/>
</dbReference>
<name>A0A8H3ICJ4_9LECA</name>
<dbReference type="InterPro" id="IPR013745">
    <property type="entry name" value="Bit61/PRR5"/>
</dbReference>
<dbReference type="PANTHER" id="PTHR32428">
    <property type="entry name" value="TARGET OF RAPAMYCIN COMPLEX 2 SUBUNIT BIT61-RELATED"/>
    <property type="match status" value="1"/>
</dbReference>
<feature type="compositionally biased region" description="Pro residues" evidence="1">
    <location>
        <begin position="173"/>
        <end position="192"/>
    </location>
</feature>
<gene>
    <name evidence="2" type="ORF">GOMPHAMPRED_006205</name>
</gene>
<reference evidence="2" key="1">
    <citation type="submission" date="2021-03" db="EMBL/GenBank/DDBJ databases">
        <authorList>
            <person name="Tagirdzhanova G."/>
        </authorList>
    </citation>
    <scope>NUCLEOTIDE SEQUENCE</scope>
</reference>
<feature type="compositionally biased region" description="Low complexity" evidence="1">
    <location>
        <begin position="73"/>
        <end position="89"/>
    </location>
</feature>
<dbReference type="Pfam" id="PF08539">
    <property type="entry name" value="HbrB"/>
    <property type="match status" value="1"/>
</dbReference>
<feature type="region of interest" description="Disordered" evidence="1">
    <location>
        <begin position="225"/>
        <end position="248"/>
    </location>
</feature>
<comment type="caution">
    <text evidence="2">The sequence shown here is derived from an EMBL/GenBank/DDBJ whole genome shotgun (WGS) entry which is preliminary data.</text>
</comment>
<organism evidence="2 3">
    <name type="scientific">Gomphillus americanus</name>
    <dbReference type="NCBI Taxonomy" id="1940652"/>
    <lineage>
        <taxon>Eukaryota</taxon>
        <taxon>Fungi</taxon>
        <taxon>Dikarya</taxon>
        <taxon>Ascomycota</taxon>
        <taxon>Pezizomycotina</taxon>
        <taxon>Lecanoromycetes</taxon>
        <taxon>OSLEUM clade</taxon>
        <taxon>Ostropomycetidae</taxon>
        <taxon>Ostropales</taxon>
        <taxon>Graphidaceae</taxon>
        <taxon>Gomphilloideae</taxon>
        <taxon>Gomphillus</taxon>
    </lineage>
</organism>
<evidence type="ECO:0000313" key="3">
    <source>
        <dbReference type="Proteomes" id="UP000664169"/>
    </source>
</evidence>
<dbReference type="AlphaFoldDB" id="A0A8H3ICJ4"/>
<feature type="compositionally biased region" description="Polar residues" evidence="1">
    <location>
        <begin position="131"/>
        <end position="160"/>
    </location>
</feature>
<feature type="region of interest" description="Disordered" evidence="1">
    <location>
        <begin position="618"/>
        <end position="669"/>
    </location>
</feature>
<proteinExistence type="predicted"/>
<feature type="region of interest" description="Disordered" evidence="1">
    <location>
        <begin position="1"/>
        <end position="200"/>
    </location>
</feature>
<dbReference type="OrthoDB" id="2290221at2759"/>
<sequence>MDYASPAGRRPGAFSPVPSSAANGTLAGRTMHQHSQSSSSDSSSSSQIATMPNMNAKRTAYGQQQQQRPTVFSTASSNSSSSSLQNTAQHPTITHVISDAPMSRKNSPLNPSADRSHKRNNSQGFFEPSLPSATFLDQNVTPGGLTASQIAAQAAMQHQNSHSRKRSQTVPSPLSPPESLPKSRPPPLPIPQPASARKAVFNSQFGSPAATSAASVAHLRGQLSPGMTSFVDLPAEKEKDKEKEKSRNKMKLFSKPKHIGIPGIKDDKIKTLPSPGRASPGPGIFYKNYNVSSTSLIDSSVPASAGSIYSMPNASTSTLVPKPEEKGHRNFLSRQKHRLKDKMDDHSLTLSSAASNSKPVDPEVPGSIYSFAPSSPGLTQGSFSKSVSGLDLRHGGRALREKRDKESDWLGASGLAITNTLPLGIDFSYGNLQGFGLSNMTADEAWDFLKAKILIIFEGEELKMTVEDLNKLVSVHIQRSVQRKIPSLIIEDLEDLLRTGFLSLDYTLRGVPDDKLIPTLVEMWLFVFGTILPYIQAVFLPLDLEFRGNGTIMSSLDATEFWGIQGEGELDVRRMVLLSYRDNIILPKHDILMAIFSRLSLESINVDVDSPRPFLSPQLGGESASTSYNSQSSALLSDGNRSRATSNTSASDLFSPAPPRSATTQRHTQGVEVTEMVGRVLQCMSVLASLRSDDDAQAKIEEITKTLKLNWLGRGRMGRNRKGFVGARIPKINRA</sequence>
<evidence type="ECO:0008006" key="4">
    <source>
        <dbReference type="Google" id="ProtNLM"/>
    </source>
</evidence>
<feature type="compositionally biased region" description="Low complexity" evidence="1">
    <location>
        <begin position="35"/>
        <end position="47"/>
    </location>
</feature>
<dbReference type="EMBL" id="CAJPDQ010000004">
    <property type="protein sequence ID" value="CAF9908589.1"/>
    <property type="molecule type" value="Genomic_DNA"/>
</dbReference>
<accession>A0A8H3ICJ4</accession>
<keyword evidence="3" id="KW-1185">Reference proteome</keyword>
<feature type="compositionally biased region" description="Polar residues" evidence="1">
    <location>
        <begin position="61"/>
        <end position="72"/>
    </location>
</feature>
<evidence type="ECO:0000313" key="2">
    <source>
        <dbReference type="EMBL" id="CAF9908589.1"/>
    </source>
</evidence>
<feature type="compositionally biased region" description="Basic and acidic residues" evidence="1">
    <location>
        <begin position="234"/>
        <end position="247"/>
    </location>
</feature>
<dbReference type="Proteomes" id="UP000664169">
    <property type="component" value="Unassembled WGS sequence"/>
</dbReference>